<protein>
    <submittedName>
        <fullName evidence="2">Arylsulfatase A</fullName>
    </submittedName>
</protein>
<reference evidence="3" key="1">
    <citation type="submission" date="2016-11" db="EMBL/GenBank/DDBJ databases">
        <authorList>
            <person name="Varghese N."/>
            <person name="Submissions S."/>
        </authorList>
    </citation>
    <scope>NUCLEOTIDE SEQUENCE [LARGE SCALE GENOMIC DNA]</scope>
    <source>
        <strain evidence="3">DSM 19858</strain>
    </source>
</reference>
<dbReference type="PANTHER" id="PTHR43751:SF1">
    <property type="entry name" value="SULFATASE ATSG-RELATED"/>
    <property type="match status" value="1"/>
</dbReference>
<dbReference type="SUPFAM" id="SSF53649">
    <property type="entry name" value="Alkaline phosphatase-like"/>
    <property type="match status" value="1"/>
</dbReference>
<proteinExistence type="predicted"/>
<dbReference type="InterPro" id="IPR052701">
    <property type="entry name" value="GAG_Ulvan_Degrading_Sulfatases"/>
</dbReference>
<evidence type="ECO:0000313" key="2">
    <source>
        <dbReference type="EMBL" id="SHJ88456.1"/>
    </source>
</evidence>
<dbReference type="Proteomes" id="UP000184543">
    <property type="component" value="Unassembled WGS sequence"/>
</dbReference>
<dbReference type="Gene3D" id="3.40.720.10">
    <property type="entry name" value="Alkaline Phosphatase, subunit A"/>
    <property type="match status" value="1"/>
</dbReference>
<dbReference type="InterPro" id="IPR000917">
    <property type="entry name" value="Sulfatase_N"/>
</dbReference>
<organism evidence="2 3">
    <name type="scientific">Pseudozobellia thermophila</name>
    <dbReference type="NCBI Taxonomy" id="192903"/>
    <lineage>
        <taxon>Bacteria</taxon>
        <taxon>Pseudomonadati</taxon>
        <taxon>Bacteroidota</taxon>
        <taxon>Flavobacteriia</taxon>
        <taxon>Flavobacteriales</taxon>
        <taxon>Flavobacteriaceae</taxon>
        <taxon>Pseudozobellia</taxon>
    </lineage>
</organism>
<dbReference type="STRING" id="192903.SAMN04488513_11159"/>
<dbReference type="OrthoDB" id="9789742at2"/>
<dbReference type="CDD" id="cd16027">
    <property type="entry name" value="SGSH"/>
    <property type="match status" value="1"/>
</dbReference>
<sequence length="535" mass="60280">MEMRFALLFLFFFQVTFPMVSQKPDRPNVLVIIFDDAGLDMGAYGSTYVRTPGFDAIAEEGILFNRAYTPNAKCAPSRASIITGRNSWQLDAAANHVIYFPPKFKTYQEVLLEHGYVTGHTGKGYAPAVTKTAYGDDREVVGPAYNELKLVPPTSSISTNDYSANFKAFLEAAPKDRPWSFWVGSLEPHRGYEYGSGKRLGGKTEDMIKNFPPYWPDNEVTRNDLLDYAFEIETMDAHIQKIMEALKDAGELENTLVIVTSDHGMPFPRVKGDQYENANHVPMAILWKEKTKVGGRKVDDYVSFIDLAPTILEAAGVDWRSSGMHPSPGKSLMPLITSEKSGQLDPDRDFVLVGKERHDTGRPNDVGYPIRGIHKDNFLYVRNYEIDRWPKGNPETGYLNTDGSPTKTEILNLRRRGDAHYWKMNFGKRVAEELYDIEKDPFCIDNLAADLAFAAKKEALKAEMESQLRDQGDLRMMGYGPIYEQAPFVNGRNFYSDFMAGKRPKAGWVNDGDFEPYLLDGDGNELRPVPIEGGY</sequence>
<keyword evidence="3" id="KW-1185">Reference proteome</keyword>
<accession>A0A1M6MYD1</accession>
<dbReference type="PANTHER" id="PTHR43751">
    <property type="entry name" value="SULFATASE"/>
    <property type="match status" value="1"/>
</dbReference>
<name>A0A1M6MYD1_9FLAO</name>
<dbReference type="Pfam" id="PF00884">
    <property type="entry name" value="Sulfatase"/>
    <property type="match status" value="1"/>
</dbReference>
<dbReference type="InterPro" id="IPR017850">
    <property type="entry name" value="Alkaline_phosphatase_core_sf"/>
</dbReference>
<dbReference type="AlphaFoldDB" id="A0A1M6MYD1"/>
<gene>
    <name evidence="2" type="ORF">SAMN04488513_11159</name>
</gene>
<evidence type="ECO:0000313" key="3">
    <source>
        <dbReference type="Proteomes" id="UP000184543"/>
    </source>
</evidence>
<feature type="domain" description="Sulfatase N-terminal" evidence="1">
    <location>
        <begin position="27"/>
        <end position="317"/>
    </location>
</feature>
<evidence type="ECO:0000259" key="1">
    <source>
        <dbReference type="Pfam" id="PF00884"/>
    </source>
</evidence>
<dbReference type="EMBL" id="FQYU01000011">
    <property type="protein sequence ID" value="SHJ88456.1"/>
    <property type="molecule type" value="Genomic_DNA"/>
</dbReference>